<protein>
    <submittedName>
        <fullName evidence="1">11875_t:CDS:1</fullName>
    </submittedName>
</protein>
<dbReference type="Proteomes" id="UP000789860">
    <property type="component" value="Unassembled WGS sequence"/>
</dbReference>
<proteinExistence type="predicted"/>
<evidence type="ECO:0000313" key="2">
    <source>
        <dbReference type="Proteomes" id="UP000789860"/>
    </source>
</evidence>
<gene>
    <name evidence="1" type="ORF">SCALOS_LOCUS968</name>
</gene>
<evidence type="ECO:0000313" key="1">
    <source>
        <dbReference type="EMBL" id="CAG8446702.1"/>
    </source>
</evidence>
<organism evidence="1 2">
    <name type="scientific">Scutellospora calospora</name>
    <dbReference type="NCBI Taxonomy" id="85575"/>
    <lineage>
        <taxon>Eukaryota</taxon>
        <taxon>Fungi</taxon>
        <taxon>Fungi incertae sedis</taxon>
        <taxon>Mucoromycota</taxon>
        <taxon>Glomeromycotina</taxon>
        <taxon>Glomeromycetes</taxon>
        <taxon>Diversisporales</taxon>
        <taxon>Gigasporaceae</taxon>
        <taxon>Scutellospora</taxon>
    </lineage>
</organism>
<comment type="caution">
    <text evidence="1">The sequence shown here is derived from an EMBL/GenBank/DDBJ whole genome shotgun (WGS) entry which is preliminary data.</text>
</comment>
<accession>A0ACA9K1M1</accession>
<keyword evidence="2" id="KW-1185">Reference proteome</keyword>
<name>A0ACA9K1M1_9GLOM</name>
<sequence>ESVHLNSIRTAQELQEPLQNNNINLEAQELQELLQNNSIESSISATSIKSSTLTNHYQQINIKKQQASKDHFFKQSNKYSYFLSADNEDKSSEDEYLNPVISKELLHSLLNMPNTNYINSHSSSKSKNSFFFQDETQLLQCKLINLKKKKKPLKQYIDIFDYNSFQDNQVEVNVLKTFVAKSLQIHVEYLIAESNGKSPNYTSIVLNCIKELDNITINFTFLAATYKVLYNDYYWQIIAYLKI</sequence>
<feature type="non-terminal residue" evidence="1">
    <location>
        <position position="1"/>
    </location>
</feature>
<reference evidence="1" key="1">
    <citation type="submission" date="2021-06" db="EMBL/GenBank/DDBJ databases">
        <authorList>
            <person name="Kallberg Y."/>
            <person name="Tangrot J."/>
            <person name="Rosling A."/>
        </authorList>
    </citation>
    <scope>NUCLEOTIDE SEQUENCE</scope>
    <source>
        <strain evidence="1">AU212A</strain>
    </source>
</reference>
<dbReference type="EMBL" id="CAJVPM010000546">
    <property type="protein sequence ID" value="CAG8446702.1"/>
    <property type="molecule type" value="Genomic_DNA"/>
</dbReference>